<dbReference type="Gramene" id="KJB30176">
    <property type="protein sequence ID" value="KJB30176"/>
    <property type="gene ID" value="B456_005G132400"/>
</dbReference>
<dbReference type="FunFam" id="1.10.1650.10:FF:000001">
    <property type="entry name" value="Ribosomal protein L19"/>
    <property type="match status" value="1"/>
</dbReference>
<accession>A0A0D2RKQ9</accession>
<feature type="region of interest" description="Disordered" evidence="5">
    <location>
        <begin position="62"/>
        <end position="85"/>
    </location>
</feature>
<dbReference type="InterPro" id="IPR035970">
    <property type="entry name" value="60S_ribosomal_eL19_sf"/>
</dbReference>
<keyword evidence="9" id="KW-1185">Reference proteome</keyword>
<dbReference type="Gene3D" id="1.10.1650.10">
    <property type="match status" value="1"/>
</dbReference>
<feature type="compositionally biased region" description="Basic residues" evidence="5">
    <location>
        <begin position="72"/>
        <end position="82"/>
    </location>
</feature>
<evidence type="ECO:0000313" key="9">
    <source>
        <dbReference type="Proteomes" id="UP000032304"/>
    </source>
</evidence>
<dbReference type="PANTHER" id="PTHR10722">
    <property type="entry name" value="60S RIBOSOMAL PROTEIN L19"/>
    <property type="match status" value="1"/>
</dbReference>
<gene>
    <name evidence="7" type="ORF">B456_005G132400</name>
    <name evidence="8" type="ORF">Gorai_016646</name>
</gene>
<protein>
    <recommendedName>
        <fullName evidence="4">Ribosomal protein L19</fullName>
    </recommendedName>
</protein>
<dbReference type="InterPro" id="IPR057260">
    <property type="entry name" value="Ribosomal_L19e_C"/>
</dbReference>
<dbReference type="GO" id="GO:0003723">
    <property type="term" value="F:RNA binding"/>
    <property type="evidence" value="ECO:0007669"/>
    <property type="project" value="InterPro"/>
</dbReference>
<dbReference type="STRING" id="29730.A0A0D2RKQ9"/>
<evidence type="ECO:0000256" key="5">
    <source>
        <dbReference type="SAM" id="MobiDB-lite"/>
    </source>
</evidence>
<dbReference type="Pfam" id="PF25476">
    <property type="entry name" value="Ribosomal_L19e_C"/>
    <property type="match status" value="1"/>
</dbReference>
<dbReference type="InterPro" id="IPR039547">
    <property type="entry name" value="Ribosomal_eL19"/>
</dbReference>
<dbReference type="SUPFAM" id="SSF48140">
    <property type="entry name" value="Ribosomal protein L19 (L19e)"/>
    <property type="match status" value="1"/>
</dbReference>
<dbReference type="InterPro" id="IPR023638">
    <property type="entry name" value="Ribosomal_eL19_CS"/>
</dbReference>
<evidence type="ECO:0000256" key="4">
    <source>
        <dbReference type="RuleBase" id="RU000574"/>
    </source>
</evidence>
<dbReference type="EMBL" id="JABEZZ010000005">
    <property type="protein sequence ID" value="MBA0585885.1"/>
    <property type="molecule type" value="Genomic_DNA"/>
</dbReference>
<evidence type="ECO:0000313" key="10">
    <source>
        <dbReference type="Proteomes" id="UP000593578"/>
    </source>
</evidence>
<dbReference type="SMART" id="SM01416">
    <property type="entry name" value="Ribosomal_L19e"/>
    <property type="match status" value="1"/>
</dbReference>
<organism evidence="7 9">
    <name type="scientific">Gossypium raimondii</name>
    <name type="common">Peruvian cotton</name>
    <name type="synonym">Gossypium klotzschianum subsp. raimondii</name>
    <dbReference type="NCBI Taxonomy" id="29730"/>
    <lineage>
        <taxon>Eukaryota</taxon>
        <taxon>Viridiplantae</taxon>
        <taxon>Streptophyta</taxon>
        <taxon>Embryophyta</taxon>
        <taxon>Tracheophyta</taxon>
        <taxon>Spermatophyta</taxon>
        <taxon>Magnoliopsida</taxon>
        <taxon>eudicotyledons</taxon>
        <taxon>Gunneridae</taxon>
        <taxon>Pentapetalae</taxon>
        <taxon>rosids</taxon>
        <taxon>malvids</taxon>
        <taxon>Malvales</taxon>
        <taxon>Malvaceae</taxon>
        <taxon>Malvoideae</taxon>
        <taxon>Gossypium</taxon>
    </lineage>
</organism>
<dbReference type="GO" id="GO:0022625">
    <property type="term" value="C:cytosolic large ribosomal subunit"/>
    <property type="evidence" value="ECO:0007669"/>
    <property type="project" value="InterPro"/>
</dbReference>
<evidence type="ECO:0000313" key="7">
    <source>
        <dbReference type="EMBL" id="KJB30176.1"/>
    </source>
</evidence>
<evidence type="ECO:0000259" key="6">
    <source>
        <dbReference type="SMART" id="SM01416"/>
    </source>
</evidence>
<evidence type="ECO:0000313" key="8">
    <source>
        <dbReference type="EMBL" id="MBA0585885.1"/>
    </source>
</evidence>
<sequence length="197" mass="22950">MVSLKVQKRLAASLLNCGKGKVWLDPCEALLISMAKSRMDIRKLVKDNLIIKKPNISRSGWRYRKGKDVGNPRRKGYGKRKGTKEARLPSKLSWMRRARVLRRLLRKYREMKKIDKHLYHEFYMKAKGSVFKHKRALLEALHNKAKSEKDQMVHFDQVISIKAMGKLGSKETRVPRRKQCLSPPVEVIDVLNNAYLV</sequence>
<reference evidence="7 9" key="1">
    <citation type="journal article" date="2012" name="Nature">
        <title>Repeated polyploidization of Gossypium genomes and the evolution of spinnable cotton fibres.</title>
        <authorList>
            <person name="Paterson A.H."/>
            <person name="Wendel J.F."/>
            <person name="Gundlach H."/>
            <person name="Guo H."/>
            <person name="Jenkins J."/>
            <person name="Jin D."/>
            <person name="Llewellyn D."/>
            <person name="Showmaker K.C."/>
            <person name="Shu S."/>
            <person name="Udall J."/>
            <person name="Yoo M.J."/>
            <person name="Byers R."/>
            <person name="Chen W."/>
            <person name="Doron-Faigenboim A."/>
            <person name="Duke M.V."/>
            <person name="Gong L."/>
            <person name="Grimwood J."/>
            <person name="Grover C."/>
            <person name="Grupp K."/>
            <person name="Hu G."/>
            <person name="Lee T.H."/>
            <person name="Li J."/>
            <person name="Lin L."/>
            <person name="Liu T."/>
            <person name="Marler B.S."/>
            <person name="Page J.T."/>
            <person name="Roberts A.W."/>
            <person name="Romanel E."/>
            <person name="Sanders W.S."/>
            <person name="Szadkowski E."/>
            <person name="Tan X."/>
            <person name="Tang H."/>
            <person name="Xu C."/>
            <person name="Wang J."/>
            <person name="Wang Z."/>
            <person name="Zhang D."/>
            <person name="Zhang L."/>
            <person name="Ashrafi H."/>
            <person name="Bedon F."/>
            <person name="Bowers J.E."/>
            <person name="Brubaker C.L."/>
            <person name="Chee P.W."/>
            <person name="Das S."/>
            <person name="Gingle A.R."/>
            <person name="Haigler C.H."/>
            <person name="Harker D."/>
            <person name="Hoffmann L.V."/>
            <person name="Hovav R."/>
            <person name="Jones D.C."/>
            <person name="Lemke C."/>
            <person name="Mansoor S."/>
            <person name="ur Rahman M."/>
            <person name="Rainville L.N."/>
            <person name="Rambani A."/>
            <person name="Reddy U.K."/>
            <person name="Rong J.K."/>
            <person name="Saranga Y."/>
            <person name="Scheffler B.E."/>
            <person name="Scheffler J.A."/>
            <person name="Stelly D.M."/>
            <person name="Triplett B.A."/>
            <person name="Van Deynze A."/>
            <person name="Vaslin M.F."/>
            <person name="Waghmare V.N."/>
            <person name="Walford S.A."/>
            <person name="Wright R.J."/>
            <person name="Zaki E.A."/>
            <person name="Zhang T."/>
            <person name="Dennis E.S."/>
            <person name="Mayer K.F."/>
            <person name="Peterson D.G."/>
            <person name="Rokhsar D.S."/>
            <person name="Wang X."/>
            <person name="Schmutz J."/>
        </authorList>
    </citation>
    <scope>NUCLEOTIDE SEQUENCE [LARGE SCALE GENOMIC DNA]</scope>
</reference>
<dbReference type="EMBL" id="CM001744">
    <property type="protein sequence ID" value="KJB30176.1"/>
    <property type="molecule type" value="Genomic_DNA"/>
</dbReference>
<evidence type="ECO:0000256" key="3">
    <source>
        <dbReference type="ARBA" id="ARBA00023274"/>
    </source>
</evidence>
<evidence type="ECO:0000256" key="1">
    <source>
        <dbReference type="ARBA" id="ARBA00011082"/>
    </source>
</evidence>
<dbReference type="GO" id="GO:0003735">
    <property type="term" value="F:structural constituent of ribosome"/>
    <property type="evidence" value="ECO:0007669"/>
    <property type="project" value="InterPro"/>
</dbReference>
<dbReference type="Proteomes" id="UP000032304">
    <property type="component" value="Chromosome 5"/>
</dbReference>
<keyword evidence="3 4" id="KW-0687">Ribonucleoprotein</keyword>
<dbReference type="PROSITE" id="PS00526">
    <property type="entry name" value="RIBOSOMAL_L19E"/>
    <property type="match status" value="1"/>
</dbReference>
<dbReference type="Gene3D" id="1.10.1200.240">
    <property type="match status" value="1"/>
</dbReference>
<dbReference type="Pfam" id="PF01280">
    <property type="entry name" value="Ribosomal_L19e"/>
    <property type="match status" value="1"/>
</dbReference>
<feature type="domain" description="Large ribosomal subunit protein eL19" evidence="6">
    <location>
        <begin position="3"/>
        <end position="145"/>
    </location>
</feature>
<dbReference type="OrthoDB" id="5407653at2759"/>
<evidence type="ECO:0000256" key="2">
    <source>
        <dbReference type="ARBA" id="ARBA00022980"/>
    </source>
</evidence>
<dbReference type="OMA" id="PCEAILI"/>
<dbReference type="GO" id="GO:0006412">
    <property type="term" value="P:translation"/>
    <property type="evidence" value="ECO:0007669"/>
    <property type="project" value="InterPro"/>
</dbReference>
<name>A0A0D2RKQ9_GOSRA</name>
<dbReference type="InterPro" id="IPR000196">
    <property type="entry name" value="Ribosomal_eL19_dom"/>
</dbReference>
<dbReference type="Proteomes" id="UP000593578">
    <property type="component" value="Unassembled WGS sequence"/>
</dbReference>
<dbReference type="KEGG" id="gra:105794088"/>
<reference evidence="8 10" key="2">
    <citation type="journal article" date="2019" name="Genome Biol. Evol.">
        <title>Insights into the evolution of the New World diploid cottons (Gossypium, subgenus Houzingenia) based on genome sequencing.</title>
        <authorList>
            <person name="Grover C.E."/>
            <person name="Arick M.A. 2nd"/>
            <person name="Thrash A."/>
            <person name="Conover J.L."/>
            <person name="Sanders W.S."/>
            <person name="Peterson D.G."/>
            <person name="Frelichowski J.E."/>
            <person name="Scheffler J.A."/>
            <person name="Scheffler B.E."/>
            <person name="Wendel J.F."/>
        </authorList>
    </citation>
    <scope>NUCLEOTIDE SEQUENCE [LARGE SCALE GENOMIC DNA]</scope>
    <source>
        <strain evidence="8">8</strain>
        <tissue evidence="8">Leaf</tissue>
    </source>
</reference>
<keyword evidence="2 4" id="KW-0689">Ribosomal protein</keyword>
<dbReference type="InterPro" id="IPR015972">
    <property type="entry name" value="Ribosomal_eL19_dom1"/>
</dbReference>
<dbReference type="eggNOG" id="KOG1696">
    <property type="taxonomic scope" value="Eukaryota"/>
</dbReference>
<dbReference type="AlphaFoldDB" id="A0A0D2RKQ9"/>
<proteinExistence type="inferred from homology"/>
<dbReference type="InterPro" id="IPR057259">
    <property type="entry name" value="Ribosomal_L19e"/>
</dbReference>
<reference evidence="8" key="3">
    <citation type="submission" date="2020-04" db="EMBL/GenBank/DDBJ databases">
        <authorList>
            <person name="Grover C.E."/>
            <person name="Arick M.A. II"/>
            <person name="Thrash A."/>
            <person name="Conover J.L."/>
            <person name="Sanders W.S."/>
            <person name="Peterson D.G."/>
            <person name="Scheffler J.A."/>
            <person name="Scheffler B.E."/>
            <person name="Wendel J.F."/>
        </authorList>
    </citation>
    <scope>NUCLEOTIDE SEQUENCE</scope>
    <source>
        <strain evidence="8">8</strain>
        <tissue evidence="8">Leaf</tissue>
    </source>
</reference>
<comment type="similarity">
    <text evidence="1 4">Belongs to the eukaryotic ribosomal protein eL19 family.</text>
</comment>